<name>A0A2T2YGA4_9BACT</name>
<evidence type="ECO:0000313" key="3">
    <source>
        <dbReference type="Proteomes" id="UP000240357"/>
    </source>
</evidence>
<protein>
    <submittedName>
        <fullName evidence="2">DUF4136 domain-containing protein</fullName>
    </submittedName>
</protein>
<evidence type="ECO:0000313" key="2">
    <source>
        <dbReference type="EMBL" id="PSR54523.1"/>
    </source>
</evidence>
<sequence length="177" mass="20111">MKTVFSICLCLMGLFGCRTTRVTNTQAAANFALTNYKTFNFYEITANGEPVDPQYNNRITILKNAIQEQLTQKGLTLNQTNPDILVNIGIVTTEKVQTRQTDFRTDAPRYIGQYRYSWKSQQVEVGRYREGTVSVHLVDPTKNELVWQGVMEGIIPKKDAALQREVNAGVIELFNKL</sequence>
<reference evidence="2 3" key="1">
    <citation type="submission" date="2018-03" db="EMBL/GenBank/DDBJ databases">
        <title>Adhaeribacter sp. HMF7605 Genome sequencing and assembly.</title>
        <authorList>
            <person name="Kang H."/>
            <person name="Kang J."/>
            <person name="Cha I."/>
            <person name="Kim H."/>
            <person name="Joh K."/>
        </authorList>
    </citation>
    <scope>NUCLEOTIDE SEQUENCE [LARGE SCALE GENOMIC DNA]</scope>
    <source>
        <strain evidence="2 3">HMF7605</strain>
    </source>
</reference>
<accession>A0A2T2YGA4</accession>
<dbReference type="PROSITE" id="PS51257">
    <property type="entry name" value="PROKAR_LIPOPROTEIN"/>
    <property type="match status" value="1"/>
</dbReference>
<evidence type="ECO:0000259" key="1">
    <source>
        <dbReference type="Pfam" id="PF13590"/>
    </source>
</evidence>
<comment type="caution">
    <text evidence="2">The sequence shown here is derived from an EMBL/GenBank/DDBJ whole genome shotgun (WGS) entry which is preliminary data.</text>
</comment>
<dbReference type="AlphaFoldDB" id="A0A2T2YGA4"/>
<organism evidence="2 3">
    <name type="scientific">Adhaeribacter arboris</name>
    <dbReference type="NCBI Taxonomy" id="2072846"/>
    <lineage>
        <taxon>Bacteria</taxon>
        <taxon>Pseudomonadati</taxon>
        <taxon>Bacteroidota</taxon>
        <taxon>Cytophagia</taxon>
        <taxon>Cytophagales</taxon>
        <taxon>Hymenobacteraceae</taxon>
        <taxon>Adhaeribacter</taxon>
    </lineage>
</organism>
<feature type="domain" description="DUF4136" evidence="1">
    <location>
        <begin position="23"/>
        <end position="176"/>
    </location>
</feature>
<dbReference type="Pfam" id="PF13590">
    <property type="entry name" value="DUF4136"/>
    <property type="match status" value="1"/>
</dbReference>
<dbReference type="OrthoDB" id="118896at2"/>
<proteinExistence type="predicted"/>
<dbReference type="RefSeq" id="WP_106930262.1">
    <property type="nucleotide sequence ID" value="NZ_PYFT01000001.1"/>
</dbReference>
<dbReference type="EMBL" id="PYFT01000001">
    <property type="protein sequence ID" value="PSR54523.1"/>
    <property type="molecule type" value="Genomic_DNA"/>
</dbReference>
<gene>
    <name evidence="2" type="ORF">AHMF7605_13885</name>
</gene>
<dbReference type="Proteomes" id="UP000240357">
    <property type="component" value="Unassembled WGS sequence"/>
</dbReference>
<dbReference type="Gene3D" id="3.30.160.670">
    <property type="match status" value="1"/>
</dbReference>
<dbReference type="InterPro" id="IPR025411">
    <property type="entry name" value="DUF4136"/>
</dbReference>
<keyword evidence="3" id="KW-1185">Reference proteome</keyword>